<proteinExistence type="predicted"/>
<dbReference type="InterPro" id="IPR006059">
    <property type="entry name" value="SBP"/>
</dbReference>
<comment type="caution">
    <text evidence="2">The sequence shown here is derived from an EMBL/GenBank/DDBJ whole genome shotgun (WGS) entry which is preliminary data.</text>
</comment>
<accession>A0A2G1WMD9</accession>
<evidence type="ECO:0008006" key="4">
    <source>
        <dbReference type="Google" id="ProtNLM"/>
    </source>
</evidence>
<evidence type="ECO:0000313" key="3">
    <source>
        <dbReference type="Proteomes" id="UP000222824"/>
    </source>
</evidence>
<dbReference type="PANTHER" id="PTHR43649">
    <property type="entry name" value="ARABINOSE-BINDING PROTEIN-RELATED"/>
    <property type="match status" value="1"/>
</dbReference>
<dbReference type="Proteomes" id="UP000222824">
    <property type="component" value="Unassembled WGS sequence"/>
</dbReference>
<dbReference type="AlphaFoldDB" id="A0A2G1WMD9"/>
<dbReference type="InterPro" id="IPR050490">
    <property type="entry name" value="Bact_solute-bd_prot1"/>
</dbReference>
<reference evidence="2 3" key="1">
    <citation type="journal article" date="2014" name="Front. Microbiol.">
        <title>Population and genomic analysis of the genus Halorubrum.</title>
        <authorList>
            <person name="Fullmer M.S."/>
            <person name="Soucy S.M."/>
            <person name="Swithers K.S."/>
            <person name="Makkay A.M."/>
            <person name="Wheeler R."/>
            <person name="Ventosa A."/>
            <person name="Gogarten J.P."/>
            <person name="Papke R.T."/>
        </authorList>
    </citation>
    <scope>NUCLEOTIDE SEQUENCE [LARGE SCALE GENOMIC DNA]</scope>
    <source>
        <strain evidence="2 3">C49</strain>
    </source>
</reference>
<evidence type="ECO:0000256" key="1">
    <source>
        <dbReference type="SAM" id="MobiDB-lite"/>
    </source>
</evidence>
<evidence type="ECO:0000313" key="2">
    <source>
        <dbReference type="EMBL" id="PHQ40160.1"/>
    </source>
</evidence>
<name>A0A2G1WMD9_9EURY</name>
<dbReference type="PANTHER" id="PTHR43649:SF12">
    <property type="entry name" value="DIACETYLCHITOBIOSE BINDING PROTEIN DASA"/>
    <property type="match status" value="1"/>
</dbReference>
<dbReference type="RefSeq" id="WP_099254130.1">
    <property type="nucleotide sequence ID" value="NZ_NHOA01000016.1"/>
</dbReference>
<dbReference type="OrthoDB" id="30637at2157"/>
<keyword evidence="3" id="KW-1185">Reference proteome</keyword>
<dbReference type="Pfam" id="PF13416">
    <property type="entry name" value="SBP_bac_8"/>
    <property type="match status" value="1"/>
</dbReference>
<dbReference type="SUPFAM" id="SSF53850">
    <property type="entry name" value="Periplasmic binding protein-like II"/>
    <property type="match status" value="1"/>
</dbReference>
<gene>
    <name evidence="2" type="ORF">DJ69_02270</name>
</gene>
<dbReference type="EMBL" id="NHOA01000016">
    <property type="protein sequence ID" value="PHQ40160.1"/>
    <property type="molecule type" value="Genomic_DNA"/>
</dbReference>
<organism evidence="2 3">
    <name type="scientific">Halorubrum persicum</name>
    <dbReference type="NCBI Taxonomy" id="1383844"/>
    <lineage>
        <taxon>Archaea</taxon>
        <taxon>Methanobacteriati</taxon>
        <taxon>Methanobacteriota</taxon>
        <taxon>Stenosarchaea group</taxon>
        <taxon>Halobacteria</taxon>
        <taxon>Halobacteriales</taxon>
        <taxon>Haloferacaceae</taxon>
        <taxon>Halorubrum</taxon>
    </lineage>
</organism>
<dbReference type="PROSITE" id="PS51257">
    <property type="entry name" value="PROKAR_LIPOPROTEIN"/>
    <property type="match status" value="1"/>
</dbReference>
<feature type="region of interest" description="Disordered" evidence="1">
    <location>
        <begin position="30"/>
        <end position="53"/>
    </location>
</feature>
<protein>
    <recommendedName>
        <fullName evidence="4">ABC transporter substrate-binding protein</fullName>
    </recommendedName>
</protein>
<sequence>MPRQQDASLSELSRRKYLLLTSGALAATAGCSQQSDNDGDGTSNDGSGDGSSGSTQIAYYDRYEWCGDYATEYSAESEDYSVETQVNPTTSGGAYQSAISQISAGDAPEVIGLDVVQIANFAQLGALRDIGSFTSDLEYRDDVFEPLREDFVSYNDTTYAMPFWIDLSVYYYNKAHFEEAGLDPENPPATWDDFLAANEQLSTSDRVGTASSFGGFFFLPTAWSNGANLFSEDGSECVINSDAGVETLEFWAELNQSGNSTDLVSTEWQAAHDMFISGDASIVTSGGYALGYARDNKPDMIENGNLGVGLLPAPDSNAERTSFLGGNSIVITKQAEGEALEAARDFVEWTNTDPGMQVTLDNGYFPARSSGFDLETAQENEDIFSSFETALEQGTAPPINPNYRAVSSALYSGMAPALNGEESAQSVLDDVVDRINNNVL</sequence>
<dbReference type="Gene3D" id="3.40.190.10">
    <property type="entry name" value="Periplasmic binding protein-like II"/>
    <property type="match status" value="2"/>
</dbReference>